<keyword evidence="1" id="KW-0812">Transmembrane</keyword>
<protein>
    <recommendedName>
        <fullName evidence="4">DUF5667 domain-containing protein</fullName>
    </recommendedName>
</protein>
<name>A0ABN2BFD5_9ACTN</name>
<comment type="caution">
    <text evidence="2">The sequence shown here is derived from an EMBL/GenBank/DDBJ whole genome shotgun (WGS) entry which is preliminary data.</text>
</comment>
<feature type="transmembrane region" description="Helical" evidence="1">
    <location>
        <begin position="55"/>
        <end position="73"/>
    </location>
</feature>
<proteinExistence type="predicted"/>
<keyword evidence="1" id="KW-1133">Transmembrane helix</keyword>
<evidence type="ECO:0000256" key="1">
    <source>
        <dbReference type="SAM" id="Phobius"/>
    </source>
</evidence>
<dbReference type="Proteomes" id="UP001500363">
    <property type="component" value="Unassembled WGS sequence"/>
</dbReference>
<gene>
    <name evidence="2" type="ORF">GCM10009741_47450</name>
</gene>
<dbReference type="RefSeq" id="WP_344177552.1">
    <property type="nucleotide sequence ID" value="NZ_BAAANC010000002.1"/>
</dbReference>
<accession>A0ABN2BFD5</accession>
<evidence type="ECO:0000313" key="3">
    <source>
        <dbReference type="Proteomes" id="UP001500363"/>
    </source>
</evidence>
<keyword evidence="1" id="KW-0472">Membrane</keyword>
<evidence type="ECO:0000313" key="2">
    <source>
        <dbReference type="EMBL" id="GAA1539235.1"/>
    </source>
</evidence>
<keyword evidence="3" id="KW-1185">Reference proteome</keyword>
<organism evidence="2 3">
    <name type="scientific">Kribbella lupini</name>
    <dbReference type="NCBI Taxonomy" id="291602"/>
    <lineage>
        <taxon>Bacteria</taxon>
        <taxon>Bacillati</taxon>
        <taxon>Actinomycetota</taxon>
        <taxon>Actinomycetes</taxon>
        <taxon>Propionibacteriales</taxon>
        <taxon>Kribbellaceae</taxon>
        <taxon>Kribbella</taxon>
    </lineage>
</organism>
<reference evidence="2 3" key="1">
    <citation type="journal article" date="2019" name="Int. J. Syst. Evol. Microbiol.">
        <title>The Global Catalogue of Microorganisms (GCM) 10K type strain sequencing project: providing services to taxonomists for standard genome sequencing and annotation.</title>
        <authorList>
            <consortium name="The Broad Institute Genomics Platform"/>
            <consortium name="The Broad Institute Genome Sequencing Center for Infectious Disease"/>
            <person name="Wu L."/>
            <person name="Ma J."/>
        </authorList>
    </citation>
    <scope>NUCLEOTIDE SEQUENCE [LARGE SCALE GENOMIC DNA]</scope>
    <source>
        <strain evidence="2 3">JCM 14303</strain>
    </source>
</reference>
<sequence>MTTLDQIRALDPVTDDELRTATRSRDKVWNDVVSRTQRTEKQATPRPRRAVARRLVPVLVAASLVGGIALTAVQRSGDSHPEALAFAYQGDDLKITVIDLQADTKRFNRELEQQGLKFKLVLVPATPSIVGQETSAGFSDGSNARHVTIGETPAGCKLGVDSSCHIEISVSKDFRGEGTLEIGRPLRPGETAAAMGDLGGPGEPLDGVKYQGLQVSQVLEMLRQRDVTVDEYRVDYSDGSGKDAHSVPGNLYVTQGGLLADGKGILWVTDKLK</sequence>
<evidence type="ECO:0008006" key="4">
    <source>
        <dbReference type="Google" id="ProtNLM"/>
    </source>
</evidence>
<dbReference type="EMBL" id="BAAANC010000002">
    <property type="protein sequence ID" value="GAA1539235.1"/>
    <property type="molecule type" value="Genomic_DNA"/>
</dbReference>